<accession>A0AAD7GJI8</accession>
<name>A0AAD7GJI8_MYCRO</name>
<gene>
    <name evidence="2" type="ORF">B0H17DRAFT_906631</name>
</gene>
<feature type="transmembrane region" description="Helical" evidence="1">
    <location>
        <begin position="66"/>
        <end position="89"/>
    </location>
</feature>
<dbReference type="EMBL" id="JARKIE010000027">
    <property type="protein sequence ID" value="KAJ7698002.1"/>
    <property type="molecule type" value="Genomic_DNA"/>
</dbReference>
<evidence type="ECO:0000313" key="2">
    <source>
        <dbReference type="EMBL" id="KAJ7698002.1"/>
    </source>
</evidence>
<proteinExistence type="predicted"/>
<feature type="non-terminal residue" evidence="2">
    <location>
        <position position="91"/>
    </location>
</feature>
<keyword evidence="1" id="KW-1133">Transmembrane helix</keyword>
<reference evidence="2" key="1">
    <citation type="submission" date="2023-03" db="EMBL/GenBank/DDBJ databases">
        <title>Massive genome expansion in bonnet fungi (Mycena s.s.) driven by repeated elements and novel gene families across ecological guilds.</title>
        <authorList>
            <consortium name="Lawrence Berkeley National Laboratory"/>
            <person name="Harder C.B."/>
            <person name="Miyauchi S."/>
            <person name="Viragh M."/>
            <person name="Kuo A."/>
            <person name="Thoen E."/>
            <person name="Andreopoulos B."/>
            <person name="Lu D."/>
            <person name="Skrede I."/>
            <person name="Drula E."/>
            <person name="Henrissat B."/>
            <person name="Morin E."/>
            <person name="Kohler A."/>
            <person name="Barry K."/>
            <person name="LaButti K."/>
            <person name="Morin E."/>
            <person name="Salamov A."/>
            <person name="Lipzen A."/>
            <person name="Mereny Z."/>
            <person name="Hegedus B."/>
            <person name="Baldrian P."/>
            <person name="Stursova M."/>
            <person name="Weitz H."/>
            <person name="Taylor A."/>
            <person name="Grigoriev I.V."/>
            <person name="Nagy L.G."/>
            <person name="Martin F."/>
            <person name="Kauserud H."/>
        </authorList>
    </citation>
    <scope>NUCLEOTIDE SEQUENCE</scope>
    <source>
        <strain evidence="2">CBHHK067</strain>
    </source>
</reference>
<keyword evidence="3" id="KW-1185">Reference proteome</keyword>
<keyword evidence="1" id="KW-0472">Membrane</keyword>
<dbReference type="AlphaFoldDB" id="A0AAD7GJI8"/>
<evidence type="ECO:0000313" key="3">
    <source>
        <dbReference type="Proteomes" id="UP001221757"/>
    </source>
</evidence>
<feature type="non-terminal residue" evidence="2">
    <location>
        <position position="1"/>
    </location>
</feature>
<protein>
    <submittedName>
        <fullName evidence="2">Uncharacterized protein</fullName>
    </submittedName>
</protein>
<organism evidence="2 3">
    <name type="scientific">Mycena rosella</name>
    <name type="common">Pink bonnet</name>
    <name type="synonym">Agaricus rosellus</name>
    <dbReference type="NCBI Taxonomy" id="1033263"/>
    <lineage>
        <taxon>Eukaryota</taxon>
        <taxon>Fungi</taxon>
        <taxon>Dikarya</taxon>
        <taxon>Basidiomycota</taxon>
        <taxon>Agaricomycotina</taxon>
        <taxon>Agaricomycetes</taxon>
        <taxon>Agaricomycetidae</taxon>
        <taxon>Agaricales</taxon>
        <taxon>Marasmiineae</taxon>
        <taxon>Mycenaceae</taxon>
        <taxon>Mycena</taxon>
    </lineage>
</organism>
<dbReference type="Proteomes" id="UP001221757">
    <property type="component" value="Unassembled WGS sequence"/>
</dbReference>
<comment type="caution">
    <text evidence="2">The sequence shown here is derived from an EMBL/GenBank/DDBJ whole genome shotgun (WGS) entry which is preliminary data.</text>
</comment>
<feature type="transmembrane region" description="Helical" evidence="1">
    <location>
        <begin position="30"/>
        <end position="54"/>
    </location>
</feature>
<dbReference type="PANTHER" id="PTHR40465:SF1">
    <property type="entry name" value="DUF6534 DOMAIN-CONTAINING PROTEIN"/>
    <property type="match status" value="1"/>
</dbReference>
<evidence type="ECO:0000256" key="1">
    <source>
        <dbReference type="SAM" id="Phobius"/>
    </source>
</evidence>
<sequence length="91" mass="10669">FLNWMFMGMLIMQYYTYYQTFSTDQMVLRVLVNVLLVLDIAQTITGTHFAWFFIITTWGNPADFNFVPWSASSIPIFCGPITAIVQMFYAW</sequence>
<keyword evidence="1" id="KW-0812">Transmembrane</keyword>
<dbReference type="PANTHER" id="PTHR40465">
    <property type="entry name" value="CHROMOSOME 1, WHOLE GENOME SHOTGUN SEQUENCE"/>
    <property type="match status" value="1"/>
</dbReference>